<dbReference type="SMART" id="SM00225">
    <property type="entry name" value="BTB"/>
    <property type="match status" value="1"/>
</dbReference>
<sequence>MEDDPTPPFILAAPFDNPDADVVLRSSDGIDFRTHRVVLSLASGFFKQMFSLPQPNGDPLVPVIPMSESATLLDKALRFWYPGAEPIANTTLDELRDIIEVVIAKYDIQFAVPMAKLRLSGHLTQDPVGVFFVACRHEWKDMTTEAARQSLALPLRAFDTPPPTYLNHATAGMYYQLLAYHAACARAATMALKCHDDPDRPGRDCDSENDECPMDFGTEFSLYPETISVWLTSCLKAMAETLAATPSAQLDTVALLTMAREEASRCGDCVREGVDKFPRFVVKLQNKINTAISAVELKLYF</sequence>
<evidence type="ECO:0000313" key="2">
    <source>
        <dbReference type="EMBL" id="KAJ7627124.1"/>
    </source>
</evidence>
<evidence type="ECO:0000259" key="1">
    <source>
        <dbReference type="PROSITE" id="PS50097"/>
    </source>
</evidence>
<name>A0AAD7FJ33_9AGAR</name>
<organism evidence="2 3">
    <name type="scientific">Roridomyces roridus</name>
    <dbReference type="NCBI Taxonomy" id="1738132"/>
    <lineage>
        <taxon>Eukaryota</taxon>
        <taxon>Fungi</taxon>
        <taxon>Dikarya</taxon>
        <taxon>Basidiomycota</taxon>
        <taxon>Agaricomycotina</taxon>
        <taxon>Agaricomycetes</taxon>
        <taxon>Agaricomycetidae</taxon>
        <taxon>Agaricales</taxon>
        <taxon>Marasmiineae</taxon>
        <taxon>Mycenaceae</taxon>
        <taxon>Roridomyces</taxon>
    </lineage>
</organism>
<protein>
    <recommendedName>
        <fullName evidence="1">BTB domain-containing protein</fullName>
    </recommendedName>
</protein>
<dbReference type="InterPro" id="IPR000210">
    <property type="entry name" value="BTB/POZ_dom"/>
</dbReference>
<accession>A0AAD7FJ33</accession>
<dbReference type="Gene3D" id="3.30.710.10">
    <property type="entry name" value="Potassium Channel Kv1.1, Chain A"/>
    <property type="match status" value="1"/>
</dbReference>
<comment type="caution">
    <text evidence="2">The sequence shown here is derived from an EMBL/GenBank/DDBJ whole genome shotgun (WGS) entry which is preliminary data.</text>
</comment>
<proteinExistence type="predicted"/>
<dbReference type="PROSITE" id="PS50097">
    <property type="entry name" value="BTB"/>
    <property type="match status" value="1"/>
</dbReference>
<feature type="domain" description="BTB" evidence="1">
    <location>
        <begin position="20"/>
        <end position="89"/>
    </location>
</feature>
<dbReference type="SUPFAM" id="SSF54695">
    <property type="entry name" value="POZ domain"/>
    <property type="match status" value="1"/>
</dbReference>
<gene>
    <name evidence="2" type="ORF">FB45DRAFT_58168</name>
</gene>
<dbReference type="Proteomes" id="UP001221142">
    <property type="component" value="Unassembled WGS sequence"/>
</dbReference>
<dbReference type="AlphaFoldDB" id="A0AAD7FJ33"/>
<keyword evidence="3" id="KW-1185">Reference proteome</keyword>
<dbReference type="InterPro" id="IPR011333">
    <property type="entry name" value="SKP1/BTB/POZ_sf"/>
</dbReference>
<evidence type="ECO:0000313" key="3">
    <source>
        <dbReference type="Proteomes" id="UP001221142"/>
    </source>
</evidence>
<dbReference type="EMBL" id="JARKIF010000011">
    <property type="protein sequence ID" value="KAJ7627124.1"/>
    <property type="molecule type" value="Genomic_DNA"/>
</dbReference>
<reference evidence="2" key="1">
    <citation type="submission" date="2023-03" db="EMBL/GenBank/DDBJ databases">
        <title>Massive genome expansion in bonnet fungi (Mycena s.s.) driven by repeated elements and novel gene families across ecological guilds.</title>
        <authorList>
            <consortium name="Lawrence Berkeley National Laboratory"/>
            <person name="Harder C.B."/>
            <person name="Miyauchi S."/>
            <person name="Viragh M."/>
            <person name="Kuo A."/>
            <person name="Thoen E."/>
            <person name="Andreopoulos B."/>
            <person name="Lu D."/>
            <person name="Skrede I."/>
            <person name="Drula E."/>
            <person name="Henrissat B."/>
            <person name="Morin E."/>
            <person name="Kohler A."/>
            <person name="Barry K."/>
            <person name="LaButti K."/>
            <person name="Morin E."/>
            <person name="Salamov A."/>
            <person name="Lipzen A."/>
            <person name="Mereny Z."/>
            <person name="Hegedus B."/>
            <person name="Baldrian P."/>
            <person name="Stursova M."/>
            <person name="Weitz H."/>
            <person name="Taylor A."/>
            <person name="Grigoriev I.V."/>
            <person name="Nagy L.G."/>
            <person name="Martin F."/>
            <person name="Kauserud H."/>
        </authorList>
    </citation>
    <scope>NUCLEOTIDE SEQUENCE</scope>
    <source>
        <strain evidence="2">9284</strain>
    </source>
</reference>
<dbReference type="Pfam" id="PF00651">
    <property type="entry name" value="BTB"/>
    <property type="match status" value="1"/>
</dbReference>